<evidence type="ECO:0000313" key="4">
    <source>
        <dbReference type="Proteomes" id="UP000245252"/>
    </source>
</evidence>
<dbReference type="PANTHER" id="PTHR13696">
    <property type="entry name" value="P-LOOP CONTAINING NUCLEOSIDE TRIPHOSPHATE HYDROLASE"/>
    <property type="match status" value="1"/>
</dbReference>
<dbReference type="NCBIfam" id="NF010443">
    <property type="entry name" value="PRK13869.1"/>
    <property type="match status" value="1"/>
</dbReference>
<dbReference type="OrthoDB" id="9777757at2"/>
<dbReference type="AlphaFoldDB" id="A0A2U2DLR8"/>
<dbReference type="Pfam" id="PF13614">
    <property type="entry name" value="AAA_31"/>
    <property type="match status" value="1"/>
</dbReference>
<dbReference type="Proteomes" id="UP000245252">
    <property type="component" value="Unassembled WGS sequence"/>
</dbReference>
<dbReference type="NCBIfam" id="TIGR03453">
    <property type="entry name" value="partition_RepA"/>
    <property type="match status" value="1"/>
</dbReference>
<accession>A0A2U2DLR8</accession>
<keyword evidence="4" id="KW-1185">Reference proteome</keyword>
<name>A0A2U2DLR8_9HYPH</name>
<dbReference type="CDD" id="cd02042">
    <property type="entry name" value="ParAB_family"/>
    <property type="match status" value="1"/>
</dbReference>
<dbReference type="Pfam" id="PF13411">
    <property type="entry name" value="MerR_1"/>
    <property type="match status" value="1"/>
</dbReference>
<feature type="domain" description="HTH merR-type" evidence="1">
    <location>
        <begin position="48"/>
        <end position="94"/>
    </location>
</feature>
<reference evidence="3 4" key="1">
    <citation type="submission" date="2018-05" db="EMBL/GenBank/DDBJ databases">
        <title>The draft genome of strain NS-104.</title>
        <authorList>
            <person name="Hang P."/>
            <person name="Jiang J."/>
        </authorList>
    </citation>
    <scope>NUCLEOTIDE SEQUENCE [LARGE SCALE GENOMIC DNA]</scope>
    <source>
        <strain evidence="3 4">NS-104</strain>
    </source>
</reference>
<dbReference type="Gene3D" id="3.40.50.300">
    <property type="entry name" value="P-loop containing nucleotide triphosphate hydrolases"/>
    <property type="match status" value="1"/>
</dbReference>
<dbReference type="InterPro" id="IPR050678">
    <property type="entry name" value="DNA_Partitioning_ATPase"/>
</dbReference>
<dbReference type="SUPFAM" id="SSF52540">
    <property type="entry name" value="P-loop containing nucleoside triphosphate hydrolases"/>
    <property type="match status" value="1"/>
</dbReference>
<evidence type="ECO:0000259" key="1">
    <source>
        <dbReference type="Pfam" id="PF13411"/>
    </source>
</evidence>
<protein>
    <submittedName>
        <fullName evidence="3">Plasmid partitioning protein RepA</fullName>
    </submittedName>
</protein>
<dbReference type="EMBL" id="QFBC01000011">
    <property type="protein sequence ID" value="PWE54221.1"/>
    <property type="molecule type" value="Genomic_DNA"/>
</dbReference>
<dbReference type="PANTHER" id="PTHR13696:SF52">
    <property type="entry name" value="PARA FAMILY PROTEIN CT_582"/>
    <property type="match status" value="1"/>
</dbReference>
<dbReference type="InterPro" id="IPR025669">
    <property type="entry name" value="AAA_dom"/>
</dbReference>
<proteinExistence type="predicted"/>
<dbReference type="GO" id="GO:0006355">
    <property type="term" value="P:regulation of DNA-templated transcription"/>
    <property type="evidence" value="ECO:0007669"/>
    <property type="project" value="InterPro"/>
</dbReference>
<sequence>MNAMLPLPSFEFDDKILMQGAEISRKLDQLRVEKFPPNAKKTLRLFAMAEVAHYLGVSPNNLKRLHLDGKGPVPVTSTGGRRFYTAEQMLELRHYLDKNGKSDAKKYVPHRKPGDRLQVIAVVNFKGGSGKTTTTAHLAQHLALTGHRVLAIDLDPQASLSALHGFQPELDRNPSLYDSIRYDEQRKPLSEVILKTNFPSLDIIPANLELQEYEYDTPLAMQNSSEGKRFFTRLGKALAEVDSQYDVVVIDCPPQLGYLTLTALTAASSVLITVHPQMLDLMSMSQFLLMLGNITKTIKRAGADVKMDWLRYLITRYEPTDVPQAQMLGFMHSMLAEEILKSPMLKSTAISDAGLTKQSLYEVERANFNRDTYDRAIECMDAVNFEIQGLIHRAWGRL</sequence>
<evidence type="ECO:0000313" key="3">
    <source>
        <dbReference type="EMBL" id="PWE54221.1"/>
    </source>
</evidence>
<dbReference type="InterPro" id="IPR027417">
    <property type="entry name" value="P-loop_NTPase"/>
</dbReference>
<feature type="domain" description="AAA" evidence="2">
    <location>
        <begin position="118"/>
        <end position="299"/>
    </location>
</feature>
<dbReference type="RefSeq" id="WP_109460374.1">
    <property type="nucleotide sequence ID" value="NZ_QFBC01000011.1"/>
</dbReference>
<dbReference type="InterPro" id="IPR017818">
    <property type="entry name" value="Plasmid_partition_RepA"/>
</dbReference>
<evidence type="ECO:0000259" key="2">
    <source>
        <dbReference type="Pfam" id="PF13614"/>
    </source>
</evidence>
<dbReference type="InterPro" id="IPR000551">
    <property type="entry name" value="MerR-type_HTH_dom"/>
</dbReference>
<gene>
    <name evidence="3" type="primary">repA</name>
    <name evidence="3" type="ORF">DEM27_21170</name>
</gene>
<organism evidence="3 4">
    <name type="scientific">Metarhizobium album</name>
    <dbReference type="NCBI Taxonomy" id="2182425"/>
    <lineage>
        <taxon>Bacteria</taxon>
        <taxon>Pseudomonadati</taxon>
        <taxon>Pseudomonadota</taxon>
        <taxon>Alphaproteobacteria</taxon>
        <taxon>Hyphomicrobiales</taxon>
        <taxon>Rhizobiaceae</taxon>
        <taxon>Metarhizobium</taxon>
    </lineage>
</organism>
<comment type="caution">
    <text evidence="3">The sequence shown here is derived from an EMBL/GenBank/DDBJ whole genome shotgun (WGS) entry which is preliminary data.</text>
</comment>
<dbReference type="GO" id="GO:0003677">
    <property type="term" value="F:DNA binding"/>
    <property type="evidence" value="ECO:0007669"/>
    <property type="project" value="InterPro"/>
</dbReference>